<protein>
    <submittedName>
        <fullName evidence="1">Uncharacterized protein</fullName>
    </submittedName>
</protein>
<dbReference type="EMBL" id="LMCB01000152">
    <property type="protein sequence ID" value="KZL05499.1"/>
    <property type="molecule type" value="Genomic_DNA"/>
</dbReference>
<dbReference type="PATRIC" id="fig|989403.3.peg.4848"/>
<keyword evidence="2" id="KW-1185">Reference proteome</keyword>
<evidence type="ECO:0000313" key="1">
    <source>
        <dbReference type="EMBL" id="KZL05499.1"/>
    </source>
</evidence>
<dbReference type="RefSeq" id="WP_068010754.1">
    <property type="nucleotide sequence ID" value="NZ_FOFM01000001.1"/>
</dbReference>
<dbReference type="AlphaFoldDB" id="A0A165T6E3"/>
<dbReference type="OrthoDB" id="7857346at2"/>
<comment type="caution">
    <text evidence="1">The sequence shown here is derived from an EMBL/GenBank/DDBJ whole genome shotgun (WGS) entry which is preliminary data.</text>
</comment>
<proteinExistence type="predicted"/>
<dbReference type="Proteomes" id="UP000076577">
    <property type="component" value="Unassembled WGS sequence"/>
</dbReference>
<name>A0A165T6E3_9HYPH</name>
<organism evidence="1 2">
    <name type="scientific">Pseudovibrio axinellae</name>
    <dbReference type="NCBI Taxonomy" id="989403"/>
    <lineage>
        <taxon>Bacteria</taxon>
        <taxon>Pseudomonadati</taxon>
        <taxon>Pseudomonadota</taxon>
        <taxon>Alphaproteobacteria</taxon>
        <taxon>Hyphomicrobiales</taxon>
        <taxon>Stappiaceae</taxon>
        <taxon>Pseudovibrio</taxon>
    </lineage>
</organism>
<evidence type="ECO:0000313" key="2">
    <source>
        <dbReference type="Proteomes" id="UP000076577"/>
    </source>
</evidence>
<reference evidence="1 2" key="1">
    <citation type="journal article" date="2016" name="Front. Microbiol.">
        <title>Comparative Genomic Analysis Reveals a Diverse Repertoire of Genes Involved in Prokaryote-Eukaryote Interactions within the Pseudovibrio Genus.</title>
        <authorList>
            <person name="Romano S."/>
            <person name="Fernandez-Guerra A."/>
            <person name="Reen F.J."/>
            <person name="Glockner F.O."/>
            <person name="Crowley S.P."/>
            <person name="O'Sullivan O."/>
            <person name="Cotter P.D."/>
            <person name="Adams C."/>
            <person name="Dobson A.D."/>
            <person name="O'Gara F."/>
        </authorList>
    </citation>
    <scope>NUCLEOTIDE SEQUENCE [LARGE SCALE GENOMIC DNA]</scope>
    <source>
        <strain evidence="1 2">Ad2</strain>
    </source>
</reference>
<accession>A0A165T6E3</accession>
<gene>
    <name evidence="1" type="ORF">PsAD2_04424</name>
</gene>
<sequence>MFDLASQPQSAWQSYVSECVPPSLREAVAHIADDFTADYLLDCLILEKGLHSRLLANCTRQTSIALTMEERTDRFAVLLRLWAEGCHTVVDERLFADTARRRPEELEALREHLRQNALRLKTSSRR</sequence>